<organism evidence="1 2">
    <name type="scientific">Sutcliffiella horikoshii</name>
    <dbReference type="NCBI Taxonomy" id="79883"/>
    <lineage>
        <taxon>Bacteria</taxon>
        <taxon>Bacillati</taxon>
        <taxon>Bacillota</taxon>
        <taxon>Bacilli</taxon>
        <taxon>Bacillales</taxon>
        <taxon>Bacillaceae</taxon>
        <taxon>Sutcliffiella</taxon>
    </lineage>
</organism>
<dbReference type="Proteomes" id="UP000324517">
    <property type="component" value="Unassembled WGS sequence"/>
</dbReference>
<gene>
    <name evidence="1" type="ORF">FZC75_19075</name>
</gene>
<evidence type="ECO:0000313" key="2">
    <source>
        <dbReference type="Proteomes" id="UP000324517"/>
    </source>
</evidence>
<comment type="caution">
    <text evidence="1">The sequence shown here is derived from an EMBL/GenBank/DDBJ whole genome shotgun (WGS) entry which is preliminary data.</text>
</comment>
<protein>
    <submittedName>
        <fullName evidence="1">DUF4263 domain-containing protein</fullName>
    </submittedName>
</protein>
<dbReference type="RefSeq" id="WP_148980371.1">
    <property type="nucleotide sequence ID" value="NZ_JBNIKO010000013.1"/>
</dbReference>
<dbReference type="AlphaFoldDB" id="A0A5D4SV78"/>
<accession>A0A5D4SV78</accession>
<evidence type="ECO:0000313" key="1">
    <source>
        <dbReference type="EMBL" id="TYS67347.1"/>
    </source>
</evidence>
<dbReference type="EMBL" id="VTET01000012">
    <property type="protein sequence ID" value="TYS67347.1"/>
    <property type="molecule type" value="Genomic_DNA"/>
</dbReference>
<sequence>MSDIKTIEMSEVVTDLCEYLLKNYWGKMWKVLKENPQLQKDFTAFLLNPEKLIFYFGKTHWAIEYTGQVKKDMIDSNHDLQVEIRDYTKASDFLDEIIGVNYGNQTGPRLPLLEYNEDLFYPTNEAIDIMQKNGWNFAAQSMIFGINTGGMFIPEKSYSRIVNSFFYGADEQGLVTRNIKWLDIFPLEITDVDEETDGFKFVFWDNMDERCFQDIAFSYPMPKGYQYEKLPQLNRFVELMSSDTTSEPEITQFLAMPENQFILKMSFMGTEIAPEKECEWQSEPERKPIKPDFFVTGPNGFADIVEFKLPDLKGKPIVGRTNRETFSAEVHSYISQTRVYEEYFEDPSNRKFVNNKYNLNVSYPKRVLVMGRRWMLDSVEWRKLENDYRNITIRTFDDIVDGVLSQLYL</sequence>
<dbReference type="OrthoDB" id="7056945at2"/>
<reference evidence="1 2" key="1">
    <citation type="submission" date="2019-08" db="EMBL/GenBank/DDBJ databases">
        <title>Bacillus genomes from the desert of Cuatro Cienegas, Coahuila.</title>
        <authorList>
            <person name="Olmedo-Alvarez G."/>
        </authorList>
    </citation>
    <scope>NUCLEOTIDE SEQUENCE [LARGE SCALE GENOMIC DNA]</scope>
    <source>
        <strain evidence="1 2">CH98b_3T</strain>
    </source>
</reference>
<proteinExistence type="predicted"/>
<name>A0A5D4SV78_9BACI</name>